<dbReference type="Gene3D" id="3.80.10.10">
    <property type="entry name" value="Ribonuclease Inhibitor"/>
    <property type="match status" value="2"/>
</dbReference>
<dbReference type="AlphaFoldDB" id="A0A8S3Z5A8"/>
<evidence type="ECO:0000313" key="3">
    <source>
        <dbReference type="EMBL" id="CAG5124727.1"/>
    </source>
</evidence>
<dbReference type="PROSITE" id="PS51450">
    <property type="entry name" value="LRR"/>
    <property type="match status" value="4"/>
</dbReference>
<dbReference type="Proteomes" id="UP000678393">
    <property type="component" value="Unassembled WGS sequence"/>
</dbReference>
<comment type="caution">
    <text evidence="3">The sequence shown here is derived from an EMBL/GenBank/DDBJ whole genome shotgun (WGS) entry which is preliminary data.</text>
</comment>
<sequence length="326" mass="36561">MTTWPMWIEYCTKLSDLTIAYNSFSTVPVNALDNVANSLTRLNLYNNRLTHVPQAISVLTSLQVLTIQGNQITDLTWLPHNSTLDYLSLSNNYISNASHLSQALFPFNLSLHSLDTDHNLFTSLPDLSFLVNVQFFDFSHNKIQDSQTGNVNPDAFILNLSYNSLTSIPSLMSKLLSVSGFLLSYNNIKAMHETDFHSQVTSIDIGYNLITELTNSSFPDNFGLLYLYLNNNPLNTISTVALQRLPRLQNLNLQQTQLIRLPLALTYLTDIVLVDLTNCTALVCTCDESGLSTWVMGFRPDFIPGSCGTTSVYEFFSVLSQYCPIH</sequence>
<dbReference type="OrthoDB" id="676979at2759"/>
<dbReference type="SMART" id="SM00364">
    <property type="entry name" value="LRR_BAC"/>
    <property type="match status" value="4"/>
</dbReference>
<evidence type="ECO:0000256" key="1">
    <source>
        <dbReference type="ARBA" id="ARBA00022614"/>
    </source>
</evidence>
<dbReference type="PANTHER" id="PTHR24366">
    <property type="entry name" value="IG(IMMUNOGLOBULIN) AND LRR(LEUCINE RICH REPEAT) DOMAINS"/>
    <property type="match status" value="1"/>
</dbReference>
<organism evidence="3 4">
    <name type="scientific">Candidula unifasciata</name>
    <dbReference type="NCBI Taxonomy" id="100452"/>
    <lineage>
        <taxon>Eukaryota</taxon>
        <taxon>Metazoa</taxon>
        <taxon>Spiralia</taxon>
        <taxon>Lophotrochozoa</taxon>
        <taxon>Mollusca</taxon>
        <taxon>Gastropoda</taxon>
        <taxon>Heterobranchia</taxon>
        <taxon>Euthyneura</taxon>
        <taxon>Panpulmonata</taxon>
        <taxon>Eupulmonata</taxon>
        <taxon>Stylommatophora</taxon>
        <taxon>Helicina</taxon>
        <taxon>Helicoidea</taxon>
        <taxon>Geomitridae</taxon>
        <taxon>Candidula</taxon>
    </lineage>
</organism>
<dbReference type="Pfam" id="PF13855">
    <property type="entry name" value="LRR_8"/>
    <property type="match status" value="2"/>
</dbReference>
<keyword evidence="4" id="KW-1185">Reference proteome</keyword>
<dbReference type="InterPro" id="IPR032675">
    <property type="entry name" value="LRR_dom_sf"/>
</dbReference>
<dbReference type="EMBL" id="CAJHNH020001857">
    <property type="protein sequence ID" value="CAG5124727.1"/>
    <property type="molecule type" value="Genomic_DNA"/>
</dbReference>
<accession>A0A8S3Z5A8</accession>
<proteinExistence type="predicted"/>
<reference evidence="3" key="1">
    <citation type="submission" date="2021-04" db="EMBL/GenBank/DDBJ databases">
        <authorList>
            <consortium name="Molecular Ecology Group"/>
        </authorList>
    </citation>
    <scope>NUCLEOTIDE SEQUENCE</scope>
</reference>
<dbReference type="PANTHER" id="PTHR24366:SF51">
    <property type="entry name" value="MATRIX-REMODELING-ASSOCIATED PROTEIN 5"/>
    <property type="match status" value="1"/>
</dbReference>
<dbReference type="InterPro" id="IPR001611">
    <property type="entry name" value="Leu-rich_rpt"/>
</dbReference>
<protein>
    <submittedName>
        <fullName evidence="3">Uncharacterized protein</fullName>
    </submittedName>
</protein>
<dbReference type="SMART" id="SM00369">
    <property type="entry name" value="LRR_TYP"/>
    <property type="match status" value="7"/>
</dbReference>
<keyword evidence="2" id="KW-0677">Repeat</keyword>
<name>A0A8S3Z5A8_9EUPU</name>
<gene>
    <name evidence="3" type="ORF">CUNI_LOCUS10285</name>
</gene>
<dbReference type="InterPro" id="IPR003591">
    <property type="entry name" value="Leu-rich_rpt_typical-subtyp"/>
</dbReference>
<evidence type="ECO:0000256" key="2">
    <source>
        <dbReference type="ARBA" id="ARBA00022737"/>
    </source>
</evidence>
<keyword evidence="1" id="KW-0433">Leucine-rich repeat</keyword>
<evidence type="ECO:0000313" key="4">
    <source>
        <dbReference type="Proteomes" id="UP000678393"/>
    </source>
</evidence>
<dbReference type="SUPFAM" id="SSF52058">
    <property type="entry name" value="L domain-like"/>
    <property type="match status" value="1"/>
</dbReference>